<keyword evidence="6" id="KW-0372">Hormone</keyword>
<feature type="domain" description="Insulin-like" evidence="9">
    <location>
        <begin position="41"/>
        <end position="202"/>
    </location>
</feature>
<feature type="chain" id="PRO_5034497051" description="Insulin-like domain-containing protein" evidence="8">
    <location>
        <begin position="25"/>
        <end position="202"/>
    </location>
</feature>
<evidence type="ECO:0000256" key="1">
    <source>
        <dbReference type="ARBA" id="ARBA00004613"/>
    </source>
</evidence>
<dbReference type="PANTHER" id="PTHR12004:SF13">
    <property type="entry name" value="PRORELAXIN H2"/>
    <property type="match status" value="1"/>
</dbReference>
<organism evidence="10 11">
    <name type="scientific">Pelusios castaneus</name>
    <name type="common">West African mud turtle</name>
    <dbReference type="NCBI Taxonomy" id="367368"/>
    <lineage>
        <taxon>Eukaryota</taxon>
        <taxon>Metazoa</taxon>
        <taxon>Chordata</taxon>
        <taxon>Craniata</taxon>
        <taxon>Vertebrata</taxon>
        <taxon>Euteleostomi</taxon>
        <taxon>Archelosauria</taxon>
        <taxon>Testudinata</taxon>
        <taxon>Testudines</taxon>
        <taxon>Pleurodira</taxon>
        <taxon>Pelomedusidae</taxon>
        <taxon>Pelusios</taxon>
    </lineage>
</organism>
<dbReference type="InterPro" id="IPR022353">
    <property type="entry name" value="Insulin_CS"/>
</dbReference>
<dbReference type="InterPro" id="IPR051042">
    <property type="entry name" value="Repro_Hormone_Insulin-like"/>
</dbReference>
<dbReference type="GO" id="GO:0005576">
    <property type="term" value="C:extracellular region"/>
    <property type="evidence" value="ECO:0007669"/>
    <property type="project" value="UniProtKB-SubCell"/>
</dbReference>
<dbReference type="SMART" id="SM00078">
    <property type="entry name" value="IlGF"/>
    <property type="match status" value="1"/>
</dbReference>
<reference evidence="10" key="2">
    <citation type="submission" date="2025-09" db="UniProtKB">
        <authorList>
            <consortium name="Ensembl"/>
        </authorList>
    </citation>
    <scope>IDENTIFICATION</scope>
</reference>
<evidence type="ECO:0000313" key="11">
    <source>
        <dbReference type="Proteomes" id="UP000694393"/>
    </source>
</evidence>
<evidence type="ECO:0000256" key="7">
    <source>
        <dbReference type="ARBA" id="ARBA00023157"/>
    </source>
</evidence>
<name>A0A8C8STS0_9SAUR</name>
<keyword evidence="7" id="KW-1015">Disulfide bond</keyword>
<dbReference type="InterPro" id="IPR036438">
    <property type="entry name" value="Insulin-like_sf"/>
</dbReference>
<accession>A0A8C8STS0</accession>
<dbReference type="GO" id="GO:0005179">
    <property type="term" value="F:hormone activity"/>
    <property type="evidence" value="ECO:0007669"/>
    <property type="project" value="UniProtKB-KW"/>
</dbReference>
<dbReference type="Proteomes" id="UP000694393">
    <property type="component" value="Unplaced"/>
</dbReference>
<evidence type="ECO:0000256" key="5">
    <source>
        <dbReference type="ARBA" id="ARBA00022685"/>
    </source>
</evidence>
<evidence type="ECO:0000313" key="10">
    <source>
        <dbReference type="Ensembl" id="ENSPCEP00000024928.1"/>
    </source>
</evidence>
<evidence type="ECO:0000259" key="9">
    <source>
        <dbReference type="SMART" id="SM00078"/>
    </source>
</evidence>
<evidence type="ECO:0000256" key="3">
    <source>
        <dbReference type="ARBA" id="ARBA00011207"/>
    </source>
</evidence>
<protein>
    <recommendedName>
        <fullName evidence="9">Insulin-like domain-containing protein</fullName>
    </recommendedName>
</protein>
<dbReference type="PROSITE" id="PS00262">
    <property type="entry name" value="INSULIN"/>
    <property type="match status" value="1"/>
</dbReference>
<dbReference type="Ensembl" id="ENSPCET00000025765.1">
    <property type="protein sequence ID" value="ENSPCEP00000024928.1"/>
    <property type="gene ID" value="ENSPCEG00000018823.1"/>
</dbReference>
<dbReference type="CDD" id="cd04365">
    <property type="entry name" value="IlGF_relaxin_like"/>
    <property type="match status" value="1"/>
</dbReference>
<evidence type="ECO:0000256" key="4">
    <source>
        <dbReference type="ARBA" id="ARBA00022525"/>
    </source>
</evidence>
<dbReference type="AlphaFoldDB" id="A0A8C8STS0"/>
<comment type="subunit">
    <text evidence="3">Heterodimer of a B chain and an A chain linked by two disulfide bonds.</text>
</comment>
<sequence length="202" mass="22033">MGPLRLRWLCAGLLLAALPAELGAQSAPAGAAVPRGGEYGVKLCGREFIRAVIFTCGGSRWKRLSLRAGAGEVPAPAQTPDSAQTSTNKELENLKLQSVFGPGLEQQLQRASLPLGQQKLKDLFSLYDYNEYIPMSDDFNEYVHQVEDAAWKKRVGSGISNPITSNSFPLAMYPRRKRDFSMGVAGMCCKWGCTKTEISTLC</sequence>
<dbReference type="PANTHER" id="PTHR12004">
    <property type="entry name" value="RELAXIN"/>
    <property type="match status" value="1"/>
</dbReference>
<proteinExistence type="inferred from homology"/>
<dbReference type="SUPFAM" id="SSF56994">
    <property type="entry name" value="Insulin-like"/>
    <property type="match status" value="1"/>
</dbReference>
<keyword evidence="11" id="KW-1185">Reference proteome</keyword>
<dbReference type="InterPro" id="IPR016179">
    <property type="entry name" value="Insulin-like"/>
</dbReference>
<comment type="subcellular location">
    <subcellularLocation>
        <location evidence="1">Secreted</location>
    </subcellularLocation>
</comment>
<reference evidence="10" key="1">
    <citation type="submission" date="2025-08" db="UniProtKB">
        <authorList>
            <consortium name="Ensembl"/>
        </authorList>
    </citation>
    <scope>IDENTIFICATION</scope>
</reference>
<evidence type="ECO:0000256" key="6">
    <source>
        <dbReference type="ARBA" id="ARBA00022702"/>
    </source>
</evidence>
<keyword evidence="8" id="KW-0732">Signal</keyword>
<evidence type="ECO:0000256" key="8">
    <source>
        <dbReference type="SAM" id="SignalP"/>
    </source>
</evidence>
<keyword evidence="5" id="KW-0165">Cleavage on pair of basic residues</keyword>
<evidence type="ECO:0000256" key="2">
    <source>
        <dbReference type="ARBA" id="ARBA00009034"/>
    </source>
</evidence>
<feature type="signal peptide" evidence="8">
    <location>
        <begin position="1"/>
        <end position="24"/>
    </location>
</feature>
<comment type="similarity">
    <text evidence="2">Belongs to the insulin family.</text>
</comment>
<keyword evidence="4" id="KW-0964">Secreted</keyword>